<keyword evidence="4" id="KW-1185">Reference proteome</keyword>
<reference evidence="3 4" key="1">
    <citation type="submission" date="2024-02" db="EMBL/GenBank/DDBJ databases">
        <title>The Genome Sequence of Enterococcus sp. DIV0159.</title>
        <authorList>
            <person name="Earl A."/>
            <person name="Manson A."/>
            <person name="Gilmore M."/>
            <person name="Sanders J."/>
            <person name="Shea T."/>
            <person name="Howe W."/>
            <person name="Livny J."/>
            <person name="Cuomo C."/>
            <person name="Neafsey D."/>
            <person name="Birren B."/>
        </authorList>
    </citation>
    <scope>NUCLEOTIDE SEQUENCE [LARGE SCALE GENOMIC DNA]</scope>
    <source>
        <strain evidence="3 4">665A</strain>
    </source>
</reference>
<dbReference type="CDD" id="cd00586">
    <property type="entry name" value="4HBT"/>
    <property type="match status" value="1"/>
</dbReference>
<dbReference type="SUPFAM" id="SSF54637">
    <property type="entry name" value="Thioesterase/thiol ester dehydrase-isomerase"/>
    <property type="match status" value="1"/>
</dbReference>
<evidence type="ECO:0000313" key="3">
    <source>
        <dbReference type="EMBL" id="MEO1769725.1"/>
    </source>
</evidence>
<comment type="similarity">
    <text evidence="1">Belongs to the 4-hydroxybenzoyl-CoA thioesterase family.</text>
</comment>
<name>A0ABV0EM65_9ENTE</name>
<keyword evidence="2 3" id="KW-0378">Hydrolase</keyword>
<evidence type="ECO:0000313" key="4">
    <source>
        <dbReference type="Proteomes" id="UP000664357"/>
    </source>
</evidence>
<evidence type="ECO:0000256" key="2">
    <source>
        <dbReference type="ARBA" id="ARBA00022801"/>
    </source>
</evidence>
<protein>
    <submittedName>
        <fullName evidence="3">Acyl-CoA thioester hydrolase</fullName>
    </submittedName>
</protein>
<organism evidence="3 4">
    <name type="scientific">Candidatus Enterococcus ferrettii</name>
    <dbReference type="NCBI Taxonomy" id="2815324"/>
    <lineage>
        <taxon>Bacteria</taxon>
        <taxon>Bacillati</taxon>
        <taxon>Bacillota</taxon>
        <taxon>Bacilli</taxon>
        <taxon>Lactobacillales</taxon>
        <taxon>Enterococcaceae</taxon>
        <taxon>Enterococcus</taxon>
    </lineage>
</organism>
<proteinExistence type="inferred from homology"/>
<comment type="caution">
    <text evidence="3">The sequence shown here is derived from an EMBL/GenBank/DDBJ whole genome shotgun (WGS) entry which is preliminary data.</text>
</comment>
<accession>A0ABV0EM65</accession>
<evidence type="ECO:0000256" key="1">
    <source>
        <dbReference type="ARBA" id="ARBA00005953"/>
    </source>
</evidence>
<dbReference type="EMBL" id="JAFREL020000001">
    <property type="protein sequence ID" value="MEO1769725.1"/>
    <property type="molecule type" value="Genomic_DNA"/>
</dbReference>
<dbReference type="Pfam" id="PF13279">
    <property type="entry name" value="4HBT_2"/>
    <property type="match status" value="1"/>
</dbReference>
<dbReference type="Gene3D" id="3.10.129.10">
    <property type="entry name" value="Hotdog Thioesterase"/>
    <property type="match status" value="1"/>
</dbReference>
<gene>
    <name evidence="3" type="ORF">JZO67_001676</name>
</gene>
<sequence>MKSYPGYTRKPFYYETDKMGIIHHSNYIRWFEEARVDLLEFTGYPFERIEREGIIVPVLGVSSTYKEMVRFGDEVLIHPIISKYTGTRLNFEYQVINLATETITTLGTSEHCFMSSESNRLVHLKRQHPILHQLFMEYYKTNEEA</sequence>
<dbReference type="RefSeq" id="WP_207703807.1">
    <property type="nucleotide sequence ID" value="NZ_JAFREL020000001.1"/>
</dbReference>
<dbReference type="InterPro" id="IPR050563">
    <property type="entry name" value="4-hydroxybenzoyl-CoA_TE"/>
</dbReference>
<dbReference type="PANTHER" id="PTHR31793:SF27">
    <property type="entry name" value="NOVEL THIOESTERASE SUPERFAMILY DOMAIN AND SAPOSIN A-TYPE DOMAIN CONTAINING PROTEIN (0610012H03RIK)"/>
    <property type="match status" value="1"/>
</dbReference>
<dbReference type="Proteomes" id="UP000664357">
    <property type="component" value="Unassembled WGS sequence"/>
</dbReference>
<dbReference type="PANTHER" id="PTHR31793">
    <property type="entry name" value="4-HYDROXYBENZOYL-COA THIOESTERASE FAMILY MEMBER"/>
    <property type="match status" value="1"/>
</dbReference>
<dbReference type="GO" id="GO:0016787">
    <property type="term" value="F:hydrolase activity"/>
    <property type="evidence" value="ECO:0007669"/>
    <property type="project" value="UniProtKB-KW"/>
</dbReference>
<dbReference type="InterPro" id="IPR029069">
    <property type="entry name" value="HotDog_dom_sf"/>
</dbReference>